<organism evidence="1">
    <name type="scientific">Siphoviridae sp. ctOXk3</name>
    <dbReference type="NCBI Taxonomy" id="2827861"/>
    <lineage>
        <taxon>Viruses</taxon>
        <taxon>Duplodnaviria</taxon>
        <taxon>Heunggongvirae</taxon>
        <taxon>Uroviricota</taxon>
        <taxon>Caudoviricetes</taxon>
    </lineage>
</organism>
<protein>
    <submittedName>
        <fullName evidence="1">Uncharacterized protein</fullName>
    </submittedName>
</protein>
<name>A0A8S5SYJ9_9CAUD</name>
<dbReference type="EMBL" id="BK032706">
    <property type="protein sequence ID" value="DAF56089.1"/>
    <property type="molecule type" value="Genomic_DNA"/>
</dbReference>
<proteinExistence type="predicted"/>
<sequence>MHISILITKFVGKYKKNYRELRNFGKEILFLRCYLTFI</sequence>
<evidence type="ECO:0000313" key="1">
    <source>
        <dbReference type="EMBL" id="DAF56089.1"/>
    </source>
</evidence>
<reference evidence="1" key="1">
    <citation type="journal article" date="2021" name="Proc. Natl. Acad. Sci. U.S.A.">
        <title>A Catalog of Tens of Thousands of Viruses from Human Metagenomes Reveals Hidden Associations with Chronic Diseases.</title>
        <authorList>
            <person name="Tisza M.J."/>
            <person name="Buck C.B."/>
        </authorList>
    </citation>
    <scope>NUCLEOTIDE SEQUENCE</scope>
    <source>
        <strain evidence="1">CtOXk3</strain>
    </source>
</reference>
<accession>A0A8S5SYJ9</accession>